<dbReference type="PATRIC" id="fig|572479.3.peg.1329"/>
<dbReference type="AlphaFoldDB" id="E3DMW0"/>
<dbReference type="Pfam" id="PF00703">
    <property type="entry name" value="Glyco_hydro_2"/>
    <property type="match status" value="1"/>
</dbReference>
<organism evidence="7 8">
    <name type="scientific">Halanaerobium praevalens (strain ATCC 33744 / DSM 2228 / GSL)</name>
    <dbReference type="NCBI Taxonomy" id="572479"/>
    <lineage>
        <taxon>Bacteria</taxon>
        <taxon>Bacillati</taxon>
        <taxon>Bacillota</taxon>
        <taxon>Clostridia</taxon>
        <taxon>Halanaerobiales</taxon>
        <taxon>Halanaerobiaceae</taxon>
        <taxon>Halanaerobium</taxon>
    </lineage>
</organism>
<evidence type="ECO:0000259" key="5">
    <source>
        <dbReference type="Pfam" id="PF18368"/>
    </source>
</evidence>
<proteinExistence type="inferred from homology"/>
<evidence type="ECO:0000259" key="6">
    <source>
        <dbReference type="Pfam" id="PF22666"/>
    </source>
</evidence>
<dbReference type="InterPro" id="IPR017853">
    <property type="entry name" value="GH"/>
</dbReference>
<evidence type="ECO:0000313" key="8">
    <source>
        <dbReference type="Proteomes" id="UP000006866"/>
    </source>
</evidence>
<feature type="domain" description="Beta-mannosidase-like galactose-binding" evidence="6">
    <location>
        <begin position="30"/>
        <end position="161"/>
    </location>
</feature>
<dbReference type="SUPFAM" id="SSF49303">
    <property type="entry name" value="beta-Galactosidase/glucuronidase domain"/>
    <property type="match status" value="3"/>
</dbReference>
<keyword evidence="3" id="KW-0326">Glycosidase</keyword>
<dbReference type="SUPFAM" id="SSF51445">
    <property type="entry name" value="(Trans)glycosidases"/>
    <property type="match status" value="1"/>
</dbReference>
<feature type="domain" description="Exo-beta-D-glucosaminidase Ig-fold" evidence="5">
    <location>
        <begin position="755"/>
        <end position="849"/>
    </location>
</feature>
<keyword evidence="2 7" id="KW-0378">Hydrolase</keyword>
<protein>
    <submittedName>
        <fullName evidence="7">Glycoside hydrolase family 2 sugar binding protein</fullName>
    </submittedName>
</protein>
<dbReference type="Gene3D" id="2.60.120.260">
    <property type="entry name" value="Galactose-binding domain-like"/>
    <property type="match status" value="1"/>
</dbReference>
<dbReference type="PANTHER" id="PTHR43536:SF1">
    <property type="entry name" value="MANNOSYLGLYCOPROTEIN ENDO-BETA-MANNOSIDASE"/>
    <property type="match status" value="1"/>
</dbReference>
<dbReference type="RefSeq" id="WP_014553476.1">
    <property type="nucleotide sequence ID" value="NC_017455.1"/>
</dbReference>
<evidence type="ECO:0000256" key="1">
    <source>
        <dbReference type="ARBA" id="ARBA00007401"/>
    </source>
</evidence>
<dbReference type="KEGG" id="hpk:Hprae_1313"/>
<evidence type="ECO:0000259" key="4">
    <source>
        <dbReference type="Pfam" id="PF00703"/>
    </source>
</evidence>
<keyword evidence="8" id="KW-1185">Reference proteome</keyword>
<evidence type="ECO:0000256" key="2">
    <source>
        <dbReference type="ARBA" id="ARBA00022801"/>
    </source>
</evidence>
<gene>
    <name evidence="7" type="ordered locus">Hprae_1313</name>
</gene>
<dbReference type="STRING" id="572479.Hprae_1313"/>
<dbReference type="InterPro" id="IPR043534">
    <property type="entry name" value="EBDG/EBM"/>
</dbReference>
<dbReference type="InterPro" id="IPR008979">
    <property type="entry name" value="Galactose-bd-like_sf"/>
</dbReference>
<comment type="similarity">
    <text evidence="1">Belongs to the glycosyl hydrolase 2 family.</text>
</comment>
<dbReference type="EMBL" id="CP002175">
    <property type="protein sequence ID" value="ADO77449.1"/>
    <property type="molecule type" value="Genomic_DNA"/>
</dbReference>
<dbReference type="eggNOG" id="COG3250">
    <property type="taxonomic scope" value="Bacteria"/>
</dbReference>
<evidence type="ECO:0000313" key="7">
    <source>
        <dbReference type="EMBL" id="ADO77449.1"/>
    </source>
</evidence>
<accession>E3DMW0</accession>
<dbReference type="Pfam" id="PF18368">
    <property type="entry name" value="Ig_GlcNase"/>
    <property type="match status" value="1"/>
</dbReference>
<dbReference type="GO" id="GO:0004553">
    <property type="term" value="F:hydrolase activity, hydrolyzing O-glycosyl compounds"/>
    <property type="evidence" value="ECO:0007669"/>
    <property type="project" value="InterPro"/>
</dbReference>
<dbReference type="HOGENOM" id="CLU_005015_2_4_9"/>
<dbReference type="SUPFAM" id="SSF49785">
    <property type="entry name" value="Galactose-binding domain-like"/>
    <property type="match status" value="1"/>
</dbReference>
<dbReference type="InterPro" id="IPR054593">
    <property type="entry name" value="Beta-mannosidase-like_N2"/>
</dbReference>
<dbReference type="Gene3D" id="3.20.20.80">
    <property type="entry name" value="Glycosidases"/>
    <property type="match status" value="1"/>
</dbReference>
<dbReference type="InterPro" id="IPR006102">
    <property type="entry name" value="Ig-like_GH2"/>
</dbReference>
<dbReference type="InterPro" id="IPR013783">
    <property type="entry name" value="Ig-like_fold"/>
</dbReference>
<dbReference type="Proteomes" id="UP000006866">
    <property type="component" value="Chromosome"/>
</dbReference>
<dbReference type="Pfam" id="PF22666">
    <property type="entry name" value="Glyco_hydro_2_N2"/>
    <property type="match status" value="1"/>
</dbReference>
<dbReference type="InterPro" id="IPR041351">
    <property type="entry name" value="Ig_GlcNase"/>
</dbReference>
<dbReference type="GO" id="GO:0005975">
    <property type="term" value="P:carbohydrate metabolic process"/>
    <property type="evidence" value="ECO:0007669"/>
    <property type="project" value="InterPro"/>
</dbReference>
<dbReference type="PANTHER" id="PTHR43536">
    <property type="entry name" value="MANNOSYLGLYCOPROTEIN ENDO-BETA-MANNOSIDASE"/>
    <property type="match status" value="1"/>
</dbReference>
<feature type="domain" description="Glycoside hydrolase family 2 immunoglobulin-like beta-sandwich" evidence="4">
    <location>
        <begin position="200"/>
        <end position="303"/>
    </location>
</feature>
<sequence>MKYKQLKNWKLISSAEIKVADHKISSLNYNDQAWIPAVVPGTVIASLVKNKKFSDPYFSGNIKKLPGYKKGKNSLFSNHYMPEKSPFRQSWWYRNRFSLNPNLKNKNFKIKFKGINYKANIWLNRKRIATTTSCSGAYRIYEFKLNKNLYFNRDNILAVEIIAPQPDDLGITFIDWNPVPPDDSMGIWQPVELEYYNKIAISHSYVQSEVDLEKNEADLKIITELKNQSNYSETVNLKGLITNKKTGDQIEFKKQINIEAKSKKTIKLDSQIITELKIKDPDLWWPYQLGAANLYSLNLKLEKISENLNKSKLVLDQEIIDFGIREVKSLLNKIGSRIFKINGQKIQLRGAAWTSDLMLRQSNKQDEIDINYLKNLNFNVVRLEGKLASDYFWELCNQEGILVIAGWPCCNHWEKWEKWKDEDLKIAKLSTESQLKRLRKNPAFIAWFYGSDFPPPLKVEREYLEVINNCDLDIPILSSAADKEAVLTGKPGVKMSGPYSYVPPQYWYDSSMPGRAAKFNTETGADMCLPEADSLNKFLEKSVEVGSENWNLHTGLSSFSDTSYLEEIVKKRFSAFKSELEQKSNFIKAAQLIAYQTWRSMYEAHLINWPLATGIIGWMLNSAWPSLIWQLYDYYNLPNGAFYGSKKGSKLLHLVYNYQNKKVYLVNHKNEKQRNLKAEVYFYNENLDLIYNNFYQIKKINKLDQLAFANLNSIIKKKPGVIFLYLKNQENLISKNVYFLTAGNDIYQPKSSKFWYCRPLAKVGNLNYLVQSKNSLVVNFDLVNKTEANIKLEINLENKNNKPILFNKIALYTESDQRIAPIYLDNNYISLRENEKQLIKAVIKLNQLDEKLKSELLNSGLKVKIIKFDFN</sequence>
<evidence type="ECO:0000256" key="3">
    <source>
        <dbReference type="ARBA" id="ARBA00023295"/>
    </source>
</evidence>
<reference evidence="8" key="1">
    <citation type="submission" date="2010-10" db="EMBL/GenBank/DDBJ databases">
        <title>The complete genome of Halanaerobium praevalens DSM 2228.</title>
        <authorList>
            <consortium name="US DOE Joint Genome Institute (JGI-PGF)"/>
            <person name="Lucas S."/>
            <person name="Copeland A."/>
            <person name="Lapidus A."/>
            <person name="Glavina del Rio T."/>
            <person name="Dalin E."/>
            <person name="Tice H."/>
            <person name="Bruce D."/>
            <person name="Goodwin L."/>
            <person name="Pitluck S."/>
            <person name="Kyrpides N."/>
            <person name="Mavromatis K."/>
            <person name="Ivanova N."/>
            <person name="Ovchinnikova G."/>
            <person name="Chertkov O."/>
            <person name="Detter J.C."/>
            <person name="Han C."/>
            <person name="Larimer F."/>
            <person name="Land M."/>
            <person name="Hauser L."/>
            <person name="Markowitz V."/>
            <person name="Cheng J.-F."/>
            <person name="Hugenholtz P."/>
            <person name="Woyke T."/>
            <person name="Wu D."/>
            <person name="Tindall B."/>
            <person name="Pomrenke H.G."/>
            <person name="Brambilla E."/>
            <person name="Klenk H.-P."/>
            <person name="Eisen J.A."/>
        </authorList>
    </citation>
    <scope>NUCLEOTIDE SEQUENCE [LARGE SCALE GENOMIC DNA]</scope>
    <source>
        <strain evidence="8">ATCC 33744 / DSM 2228 / GSL</strain>
    </source>
</reference>
<dbReference type="InterPro" id="IPR036156">
    <property type="entry name" value="Beta-gal/glucu_dom_sf"/>
</dbReference>
<dbReference type="Gene3D" id="2.60.40.10">
    <property type="entry name" value="Immunoglobulins"/>
    <property type="match status" value="3"/>
</dbReference>
<name>E3DMW0_HALPG</name>
<reference evidence="7 8" key="2">
    <citation type="journal article" date="2011" name="Stand. Genomic Sci.">
        <title>Complete genome sequence of the extremely halophilic Halanaerobium praevalens type strain (GSL).</title>
        <authorList>
            <person name="Ivanova N."/>
            <person name="Sikorski J."/>
            <person name="Chertkov O."/>
            <person name="Nolan M."/>
            <person name="Lucas S."/>
            <person name="Hammon N."/>
            <person name="Deshpande S."/>
            <person name="Cheng J.F."/>
            <person name="Tapia R."/>
            <person name="Han C."/>
            <person name="Goodwin L."/>
            <person name="Pitluck S."/>
            <person name="Huntemann M."/>
            <person name="Liolios K."/>
            <person name="Pagani I."/>
            <person name="Mavromatis K."/>
            <person name="Ovchinikova G."/>
            <person name="Pati A."/>
            <person name="Chen A."/>
            <person name="Palaniappan K."/>
            <person name="Land M."/>
            <person name="Hauser L."/>
            <person name="Brambilla E.M."/>
            <person name="Kannan K.P."/>
            <person name="Rohde M."/>
            <person name="Tindall B.J."/>
            <person name="Goker M."/>
            <person name="Detter J.C."/>
            <person name="Woyke T."/>
            <person name="Bristow J."/>
            <person name="Eisen J.A."/>
            <person name="Markowitz V."/>
            <person name="Hugenholtz P."/>
            <person name="Kyrpides N.C."/>
            <person name="Klenk H.P."/>
            <person name="Lapidus A."/>
        </authorList>
    </citation>
    <scope>NUCLEOTIDE SEQUENCE [LARGE SCALE GENOMIC DNA]</scope>
    <source>
        <strain evidence="8">ATCC 33744 / DSM 2228 / GSL</strain>
    </source>
</reference>
<dbReference type="CAZy" id="GH2">
    <property type="family name" value="Glycoside Hydrolase Family 2"/>
</dbReference>